<evidence type="ECO:0000313" key="6">
    <source>
        <dbReference type="EMBL" id="BAD29486.1"/>
    </source>
</evidence>
<dbReference type="PANTHER" id="PTHR34835:SF34">
    <property type="entry name" value="OS08G0555500 PROTEIN"/>
    <property type="match status" value="1"/>
</dbReference>
<feature type="compositionally biased region" description="Basic and acidic residues" evidence="4">
    <location>
        <begin position="251"/>
        <end position="266"/>
    </location>
</feature>
<dbReference type="GO" id="GO:0008234">
    <property type="term" value="F:cysteine-type peptidase activity"/>
    <property type="evidence" value="ECO:0007669"/>
    <property type="project" value="InterPro"/>
</dbReference>
<reference evidence="7" key="1">
    <citation type="journal article" date="2005" name="Nature">
        <title>The map-based sequence of the rice genome.</title>
        <authorList>
            <consortium name="International rice genome sequencing project (IRGSP)"/>
            <person name="Matsumoto T."/>
            <person name="Wu J."/>
            <person name="Kanamori H."/>
            <person name="Katayose Y."/>
            <person name="Fujisawa M."/>
            <person name="Namiki N."/>
            <person name="Mizuno H."/>
            <person name="Yamamoto K."/>
            <person name="Antonio B.A."/>
            <person name="Baba T."/>
            <person name="Sakata K."/>
            <person name="Nagamura Y."/>
            <person name="Aoki H."/>
            <person name="Arikawa K."/>
            <person name="Arita K."/>
            <person name="Bito T."/>
            <person name="Chiden Y."/>
            <person name="Fujitsuka N."/>
            <person name="Fukunaka R."/>
            <person name="Hamada M."/>
            <person name="Harada C."/>
            <person name="Hayashi A."/>
            <person name="Hijishita S."/>
            <person name="Honda M."/>
            <person name="Hosokawa S."/>
            <person name="Ichikawa Y."/>
            <person name="Idonuma A."/>
            <person name="Iijima M."/>
            <person name="Ikeda M."/>
            <person name="Ikeno M."/>
            <person name="Ito K."/>
            <person name="Ito S."/>
            <person name="Ito T."/>
            <person name="Ito Y."/>
            <person name="Ito Y."/>
            <person name="Iwabuchi A."/>
            <person name="Kamiya K."/>
            <person name="Karasawa W."/>
            <person name="Kurita K."/>
            <person name="Katagiri S."/>
            <person name="Kikuta A."/>
            <person name="Kobayashi H."/>
            <person name="Kobayashi N."/>
            <person name="Machita K."/>
            <person name="Maehara T."/>
            <person name="Masukawa M."/>
            <person name="Mizubayashi T."/>
            <person name="Mukai Y."/>
            <person name="Nagasaki H."/>
            <person name="Nagata Y."/>
            <person name="Naito S."/>
            <person name="Nakashima M."/>
            <person name="Nakama Y."/>
            <person name="Nakamichi Y."/>
            <person name="Nakamura M."/>
            <person name="Meguro A."/>
            <person name="Negishi M."/>
            <person name="Ohta I."/>
            <person name="Ohta T."/>
            <person name="Okamoto M."/>
            <person name="Ono N."/>
            <person name="Saji S."/>
            <person name="Sakaguchi M."/>
            <person name="Sakai K."/>
            <person name="Shibata M."/>
            <person name="Shimokawa T."/>
            <person name="Song J."/>
            <person name="Takazaki Y."/>
            <person name="Terasawa K."/>
            <person name="Tsugane M."/>
            <person name="Tsuji K."/>
            <person name="Ueda S."/>
            <person name="Waki K."/>
            <person name="Yamagata H."/>
            <person name="Yamamoto M."/>
            <person name="Yamamoto S."/>
            <person name="Yamane H."/>
            <person name="Yoshiki S."/>
            <person name="Yoshihara R."/>
            <person name="Yukawa K."/>
            <person name="Zhong H."/>
            <person name="Yano M."/>
            <person name="Yuan Q."/>
            <person name="Ouyang S."/>
            <person name="Liu J."/>
            <person name="Jones K.M."/>
            <person name="Gansberger K."/>
            <person name="Moffat K."/>
            <person name="Hill J."/>
            <person name="Bera J."/>
            <person name="Fadrosh D."/>
            <person name="Jin S."/>
            <person name="Johri S."/>
            <person name="Kim M."/>
            <person name="Overton L."/>
            <person name="Reardon M."/>
            <person name="Tsitrin T."/>
            <person name="Vuong H."/>
            <person name="Weaver B."/>
            <person name="Ciecko A."/>
            <person name="Tallon L."/>
            <person name="Jackson J."/>
            <person name="Pai G."/>
            <person name="Aken S.V."/>
            <person name="Utterback T."/>
            <person name="Reidmuller S."/>
            <person name="Feldblyum T."/>
            <person name="Hsiao J."/>
            <person name="Zismann V."/>
            <person name="Iobst S."/>
            <person name="de Vazeille A.R."/>
            <person name="Buell C.R."/>
            <person name="Ying K."/>
            <person name="Li Y."/>
            <person name="Lu T."/>
            <person name="Huang Y."/>
            <person name="Zhao Q."/>
            <person name="Feng Q."/>
            <person name="Zhang L."/>
            <person name="Zhu J."/>
            <person name="Weng Q."/>
            <person name="Mu J."/>
            <person name="Lu Y."/>
            <person name="Fan D."/>
            <person name="Liu Y."/>
            <person name="Guan J."/>
            <person name="Zhang Y."/>
            <person name="Yu S."/>
            <person name="Liu X."/>
            <person name="Zhang Y."/>
            <person name="Hong G."/>
            <person name="Han B."/>
            <person name="Choisne N."/>
            <person name="Demange N."/>
            <person name="Orjeda G."/>
            <person name="Samain S."/>
            <person name="Cattolico L."/>
            <person name="Pelletier E."/>
            <person name="Couloux A."/>
            <person name="Segurens B."/>
            <person name="Wincker P."/>
            <person name="D'Hont A."/>
            <person name="Scarpelli C."/>
            <person name="Weissenbach J."/>
            <person name="Salanoubat M."/>
            <person name="Quetier F."/>
            <person name="Yu Y."/>
            <person name="Kim H.R."/>
            <person name="Rambo T."/>
            <person name="Currie J."/>
            <person name="Collura K."/>
            <person name="Luo M."/>
            <person name="Yang T."/>
            <person name="Ammiraju J.S.S."/>
            <person name="Engler F."/>
            <person name="Soderlund C."/>
            <person name="Wing R.A."/>
            <person name="Palmer L.E."/>
            <person name="de la Bastide M."/>
            <person name="Spiegel L."/>
            <person name="Nascimento L."/>
            <person name="Zutavern T."/>
            <person name="O'Shaughnessy A."/>
            <person name="Dike S."/>
            <person name="Dedhia N."/>
            <person name="Preston R."/>
            <person name="Balija V."/>
            <person name="McCombie W.R."/>
            <person name="Chow T."/>
            <person name="Chen H."/>
            <person name="Chung M."/>
            <person name="Chen C."/>
            <person name="Shaw J."/>
            <person name="Wu H."/>
            <person name="Hsiao K."/>
            <person name="Chao Y."/>
            <person name="Chu M."/>
            <person name="Cheng C."/>
            <person name="Hour A."/>
            <person name="Lee P."/>
            <person name="Lin S."/>
            <person name="Lin Y."/>
            <person name="Liou J."/>
            <person name="Liu S."/>
            <person name="Hsing Y."/>
            <person name="Raghuvanshi S."/>
            <person name="Mohanty A."/>
            <person name="Bharti A.K."/>
            <person name="Gaur A."/>
            <person name="Gupta V."/>
            <person name="Kumar D."/>
            <person name="Ravi V."/>
            <person name="Vij S."/>
            <person name="Kapur A."/>
            <person name="Khurana P."/>
            <person name="Khurana P."/>
            <person name="Khurana J.P."/>
            <person name="Tyagi A.K."/>
            <person name="Gaikwad K."/>
            <person name="Singh A."/>
            <person name="Dalal V."/>
            <person name="Srivastava S."/>
            <person name="Dixit A."/>
            <person name="Pal A.K."/>
            <person name="Ghazi I.A."/>
            <person name="Yadav M."/>
            <person name="Pandit A."/>
            <person name="Bhargava A."/>
            <person name="Sureshbabu K."/>
            <person name="Batra K."/>
            <person name="Sharma T.R."/>
            <person name="Mohapatra T."/>
            <person name="Singh N.K."/>
            <person name="Messing J."/>
            <person name="Nelson A.B."/>
            <person name="Fuks G."/>
            <person name="Kavchok S."/>
            <person name="Keizer G."/>
            <person name="Linton E."/>
            <person name="Llaca V."/>
            <person name="Song R."/>
            <person name="Tanyolac B."/>
            <person name="Young S."/>
            <person name="Ho-Il K."/>
            <person name="Hahn J.H."/>
            <person name="Sangsakoo G."/>
            <person name="Vanavichit A."/>
            <person name="de Mattos Luiz.A.T."/>
            <person name="Zimmer P.D."/>
            <person name="Malone G."/>
            <person name="Dellagostin O."/>
            <person name="de Oliveira A.C."/>
            <person name="Bevan M."/>
            <person name="Bancroft I."/>
            <person name="Minx P."/>
            <person name="Cordum H."/>
            <person name="Wilson R."/>
            <person name="Cheng Z."/>
            <person name="Jin W."/>
            <person name="Jiang J."/>
            <person name="Leong S.A."/>
            <person name="Iwama H."/>
            <person name="Gojobori T."/>
            <person name="Itoh T."/>
            <person name="Niimura Y."/>
            <person name="Fujii Y."/>
            <person name="Habara T."/>
            <person name="Sakai H."/>
            <person name="Sato Y."/>
            <person name="Wilson G."/>
            <person name="Kumar K."/>
            <person name="McCouch S."/>
            <person name="Juretic N."/>
            <person name="Hoen D."/>
            <person name="Wright S."/>
            <person name="Bruskiewich R."/>
            <person name="Bureau T."/>
            <person name="Miyao A."/>
            <person name="Hirochika H."/>
            <person name="Nishikawa T."/>
            <person name="Kadowaki K."/>
            <person name="Sugiura M."/>
            <person name="Burr B."/>
            <person name="Sasaki T."/>
        </authorList>
    </citation>
    <scope>NUCLEOTIDE SEQUENCE [LARGE SCALE GENOMIC DNA]</scope>
    <source>
        <strain evidence="7">cv. Nipponbare</strain>
    </source>
</reference>
<accession>Q6EPD4</accession>
<dbReference type="InterPro" id="IPR003653">
    <property type="entry name" value="Peptidase_C48_C"/>
</dbReference>
<dbReference type="EMBL" id="AP005907">
    <property type="protein sequence ID" value="BAD29486.1"/>
    <property type="molecule type" value="Genomic_DNA"/>
</dbReference>
<keyword evidence="2" id="KW-0645">Protease</keyword>
<name>Q6EPD4_ORYSJ</name>
<evidence type="ECO:0000256" key="2">
    <source>
        <dbReference type="ARBA" id="ARBA00022670"/>
    </source>
</evidence>
<dbReference type="Pfam" id="PF02902">
    <property type="entry name" value="Peptidase_C48"/>
    <property type="match status" value="1"/>
</dbReference>
<reference evidence="7" key="2">
    <citation type="journal article" date="2008" name="Nucleic Acids Res.">
        <title>The rice annotation project database (RAP-DB): 2008 update.</title>
        <authorList>
            <consortium name="The rice annotation project (RAP)"/>
        </authorList>
    </citation>
    <scope>GENOME REANNOTATION</scope>
    <source>
        <strain evidence="7">cv. Nipponbare</strain>
    </source>
</reference>
<evidence type="ECO:0000313" key="7">
    <source>
        <dbReference type="Proteomes" id="UP000000763"/>
    </source>
</evidence>
<evidence type="ECO:0000259" key="5">
    <source>
        <dbReference type="PROSITE" id="PS50600"/>
    </source>
</evidence>
<dbReference type="AlphaFoldDB" id="Q6EPD4"/>
<proteinExistence type="inferred from homology"/>
<dbReference type="SUPFAM" id="SSF54001">
    <property type="entry name" value="Cysteine proteinases"/>
    <property type="match status" value="1"/>
</dbReference>
<dbReference type="PROSITE" id="PS50600">
    <property type="entry name" value="ULP_PROTEASE"/>
    <property type="match status" value="1"/>
</dbReference>
<dbReference type="InterPro" id="IPR038765">
    <property type="entry name" value="Papain-like_cys_pep_sf"/>
</dbReference>
<feature type="region of interest" description="Disordered" evidence="4">
    <location>
        <begin position="251"/>
        <end position="327"/>
    </location>
</feature>
<sequence length="673" mass="78499">MYEVILHLSPRQKEAIEGSGLGNLLKIDNIHIDRNLCNEIARSYDKEKKAFNINGTFVTMTLDDVDCLLGLPSKGDDIFEAPKINKPELFNLYKKEGQTTITLQALREAIINSSSYDDHFIRRFILFSIGSFICPTTQRYVRSEYLNLVDDVDKMRELNWSSLTLNQLLKGIIKFREKTTNIEGNVCLLQIWYWEKVRIDKLAATIYHSSRQRPLIQYWDKKKEKKRISYLFGQGKVVDDIRGTIHCNEIPNEKAHDNDSETHSNEDFQGTSEEDVEQEQNDPREHVSNHNEESYINQNVNMTCETKDNSNQSNQSRKRLTGPTGRTYKPTNWTDFIYETRGKKKDIIRTQAQTKKTIVYIEKEDLTQQIIDKGPPKNALRGQNKTKTNGQTPLKNSEELTKKEDPFITYINNTDDNKVMVHIEEVEVKRKKMKVLTQPAFLNDDVMDAYIQCLRYKEKGIRGDGKAFLEMAIKTGLLNVEGAHVEASEPRDKRWIRDMACDYLPFDMIFLPINIKDTHWYLAVLNAKRREVQILDSLAKPISKDRPDLRRVLLAIERGLYGTENQHPQLKHDWPDFNITEWEYNKVQKLPKQGDGVSCGLYTLKFMEHWTGSYLLKIQLQKEVKTFRQDLAGILINSELNNIKDRPLLPTTTYMDHLSYIYHNYLTMLSYPY</sequence>
<organism evidence="6 7">
    <name type="scientific">Oryza sativa subsp. japonica</name>
    <name type="common">Rice</name>
    <dbReference type="NCBI Taxonomy" id="39947"/>
    <lineage>
        <taxon>Eukaryota</taxon>
        <taxon>Viridiplantae</taxon>
        <taxon>Streptophyta</taxon>
        <taxon>Embryophyta</taxon>
        <taxon>Tracheophyta</taxon>
        <taxon>Spermatophyta</taxon>
        <taxon>Magnoliopsida</taxon>
        <taxon>Liliopsida</taxon>
        <taxon>Poales</taxon>
        <taxon>Poaceae</taxon>
        <taxon>BOP clade</taxon>
        <taxon>Oryzoideae</taxon>
        <taxon>Oryzeae</taxon>
        <taxon>Oryzinae</taxon>
        <taxon>Oryza</taxon>
        <taxon>Oryza sativa</taxon>
    </lineage>
</organism>
<comment type="similarity">
    <text evidence="1">Belongs to the peptidase C48 family.</text>
</comment>
<feature type="compositionally biased region" description="Basic and acidic residues" evidence="4">
    <location>
        <begin position="281"/>
        <end position="293"/>
    </location>
</feature>
<dbReference type="InterPro" id="IPR019557">
    <property type="entry name" value="AminoTfrase-like_pln_mobile"/>
</dbReference>
<protein>
    <submittedName>
        <fullName evidence="6">Epstein-Barr virus EBNA-1-like protein</fullName>
    </submittedName>
</protein>
<dbReference type="GO" id="GO:0006508">
    <property type="term" value="P:proteolysis"/>
    <property type="evidence" value="ECO:0007669"/>
    <property type="project" value="UniProtKB-KW"/>
</dbReference>
<feature type="domain" description="Ubiquitin-like protease family profile" evidence="5">
    <location>
        <begin position="426"/>
        <end position="610"/>
    </location>
</feature>
<feature type="compositionally biased region" description="Polar residues" evidence="4">
    <location>
        <begin position="381"/>
        <end position="395"/>
    </location>
</feature>
<dbReference type="PANTHER" id="PTHR34835">
    <property type="entry name" value="OS07G0283600 PROTEIN-RELATED"/>
    <property type="match status" value="1"/>
</dbReference>
<evidence type="ECO:0000256" key="4">
    <source>
        <dbReference type="SAM" id="MobiDB-lite"/>
    </source>
</evidence>
<keyword evidence="3" id="KW-0378">Hydrolase</keyword>
<feature type="region of interest" description="Disordered" evidence="4">
    <location>
        <begin position="372"/>
        <end position="396"/>
    </location>
</feature>
<dbReference type="Gene3D" id="3.40.395.10">
    <property type="entry name" value="Adenoviral Proteinase, Chain A"/>
    <property type="match status" value="1"/>
</dbReference>
<dbReference type="Proteomes" id="UP000000763">
    <property type="component" value="Chromosome 9"/>
</dbReference>
<gene>
    <name evidence="6" type="primary">B1151D08.26</name>
</gene>
<evidence type="ECO:0000256" key="1">
    <source>
        <dbReference type="ARBA" id="ARBA00005234"/>
    </source>
</evidence>
<dbReference type="Pfam" id="PF10536">
    <property type="entry name" value="PMD"/>
    <property type="match status" value="1"/>
</dbReference>
<evidence type="ECO:0000256" key="3">
    <source>
        <dbReference type="ARBA" id="ARBA00022801"/>
    </source>
</evidence>
<feature type="compositionally biased region" description="Polar residues" evidence="4">
    <location>
        <begin position="294"/>
        <end position="315"/>
    </location>
</feature>